<feature type="transmembrane region" description="Helical" evidence="2">
    <location>
        <begin position="46"/>
        <end position="66"/>
    </location>
</feature>
<dbReference type="InterPro" id="IPR016833">
    <property type="entry name" value="Put_Na-Bile_cotransptr"/>
</dbReference>
<dbReference type="InterPro" id="IPR038770">
    <property type="entry name" value="Na+/solute_symporter_sf"/>
</dbReference>
<dbReference type="Proteomes" id="UP000075714">
    <property type="component" value="Unassembled WGS sequence"/>
</dbReference>
<feature type="transmembrane region" description="Helical" evidence="2">
    <location>
        <begin position="246"/>
        <end position="272"/>
    </location>
</feature>
<name>A0A150GD62_GONPE</name>
<keyword evidence="4" id="KW-1185">Reference proteome</keyword>
<evidence type="ECO:0000313" key="4">
    <source>
        <dbReference type="Proteomes" id="UP000075714"/>
    </source>
</evidence>
<feature type="transmembrane region" description="Helical" evidence="2">
    <location>
        <begin position="111"/>
        <end position="131"/>
    </location>
</feature>
<keyword evidence="2" id="KW-1133">Transmembrane helix</keyword>
<dbReference type="PANTHER" id="PTHR18640">
    <property type="entry name" value="SOLUTE CARRIER FAMILY 10 MEMBER 7"/>
    <property type="match status" value="1"/>
</dbReference>
<evidence type="ECO:0000313" key="3">
    <source>
        <dbReference type="EMBL" id="KXZ47748.1"/>
    </source>
</evidence>
<reference evidence="4" key="1">
    <citation type="journal article" date="2016" name="Nat. Commun.">
        <title>The Gonium pectorale genome demonstrates co-option of cell cycle regulation during the evolution of multicellularity.</title>
        <authorList>
            <person name="Hanschen E.R."/>
            <person name="Marriage T.N."/>
            <person name="Ferris P.J."/>
            <person name="Hamaji T."/>
            <person name="Toyoda A."/>
            <person name="Fujiyama A."/>
            <person name="Neme R."/>
            <person name="Noguchi H."/>
            <person name="Minakuchi Y."/>
            <person name="Suzuki M."/>
            <person name="Kawai-Toyooka H."/>
            <person name="Smith D.R."/>
            <person name="Sparks H."/>
            <person name="Anderson J."/>
            <person name="Bakaric R."/>
            <person name="Luria V."/>
            <person name="Karger A."/>
            <person name="Kirschner M.W."/>
            <person name="Durand P.M."/>
            <person name="Michod R.E."/>
            <person name="Nozaki H."/>
            <person name="Olson B.J."/>
        </authorList>
    </citation>
    <scope>NUCLEOTIDE SEQUENCE [LARGE SCALE GENOMIC DNA]</scope>
    <source>
        <strain evidence="4">NIES-2863</strain>
    </source>
</reference>
<keyword evidence="2" id="KW-0472">Membrane</keyword>
<feature type="compositionally biased region" description="Basic and acidic residues" evidence="1">
    <location>
        <begin position="402"/>
        <end position="418"/>
    </location>
</feature>
<dbReference type="EMBL" id="LSYV01000034">
    <property type="protein sequence ID" value="KXZ47748.1"/>
    <property type="molecule type" value="Genomic_DNA"/>
</dbReference>
<gene>
    <name evidence="3" type="ORF">GPECTOR_33g630</name>
</gene>
<evidence type="ECO:0000256" key="1">
    <source>
        <dbReference type="SAM" id="MobiDB-lite"/>
    </source>
</evidence>
<dbReference type="Pfam" id="PF13593">
    <property type="entry name" value="SBF_like"/>
    <property type="match status" value="1"/>
</dbReference>
<organism evidence="3 4">
    <name type="scientific">Gonium pectorale</name>
    <name type="common">Green alga</name>
    <dbReference type="NCBI Taxonomy" id="33097"/>
    <lineage>
        <taxon>Eukaryota</taxon>
        <taxon>Viridiplantae</taxon>
        <taxon>Chlorophyta</taxon>
        <taxon>core chlorophytes</taxon>
        <taxon>Chlorophyceae</taxon>
        <taxon>CS clade</taxon>
        <taxon>Chlamydomonadales</taxon>
        <taxon>Volvocaceae</taxon>
        <taxon>Gonium</taxon>
    </lineage>
</organism>
<feature type="compositionally biased region" description="Polar residues" evidence="1">
    <location>
        <begin position="421"/>
        <end position="431"/>
    </location>
</feature>
<feature type="transmembrane region" description="Helical" evidence="2">
    <location>
        <begin position="284"/>
        <end position="303"/>
    </location>
</feature>
<dbReference type="Gene3D" id="1.20.1530.20">
    <property type="match status" value="1"/>
</dbReference>
<keyword evidence="2" id="KW-0812">Transmembrane</keyword>
<proteinExistence type="predicted"/>
<protein>
    <submittedName>
        <fullName evidence="3">Uncharacterized protein</fullName>
    </submittedName>
</protein>
<dbReference type="GO" id="GO:0009941">
    <property type="term" value="C:chloroplast envelope"/>
    <property type="evidence" value="ECO:0007669"/>
    <property type="project" value="TreeGrafter"/>
</dbReference>
<comment type="caution">
    <text evidence="3">The sequence shown here is derived from an EMBL/GenBank/DDBJ whole genome shotgun (WGS) entry which is preliminary data.</text>
</comment>
<feature type="transmembrane region" description="Helical" evidence="2">
    <location>
        <begin position="207"/>
        <end position="226"/>
    </location>
</feature>
<feature type="transmembrane region" description="Helical" evidence="2">
    <location>
        <begin position="138"/>
        <end position="165"/>
    </location>
</feature>
<sequence length="431" mass="46470">MVEVAGNPVKRFIVKNFLILGFIVAVVFALLVPAPGNALYQLKSNGWKVISTINLAIIFLIFGLTLETSELKAALRGYKVLLLAIVTILFITGLTGFIFINMDFKPMEFGYGLAIFACVPTSLSSGVALVISGYGNSALALMMTVSTNIIGLIVSPLMVTLILASAIDNIKVDVLDLMIKLGVSIVIPLIAGKALREVWAPCAKFVTHYKVPLYLINQFQIVMIVWQTTSHSQHELLKQKFYDILFAIMGAIGQHFFFLLIAMVIAWVVPFLGLRMQEAERKAFIIMAAQKSLPTAAVIISYLPAGPSGDQTEHADTAEEATGSEGLGDLGLVAIPCIVFYVMQVFIDAFLANGWASKYEKGQALQDKYKEQLDELARLEPDAPSLAAPGGVAAEGPAGQGDEVRVELEESDKARLLPDNKATSTTAVGAA</sequence>
<feature type="transmembrane region" description="Helical" evidence="2">
    <location>
        <begin position="330"/>
        <end position="351"/>
    </location>
</feature>
<evidence type="ECO:0000256" key="2">
    <source>
        <dbReference type="SAM" id="Phobius"/>
    </source>
</evidence>
<dbReference type="OrthoDB" id="188035at2759"/>
<feature type="region of interest" description="Disordered" evidence="1">
    <location>
        <begin position="384"/>
        <end position="431"/>
    </location>
</feature>
<feature type="compositionally biased region" description="Low complexity" evidence="1">
    <location>
        <begin position="387"/>
        <end position="401"/>
    </location>
</feature>
<feature type="transmembrane region" description="Helical" evidence="2">
    <location>
        <begin position="177"/>
        <end position="195"/>
    </location>
</feature>
<dbReference type="AlphaFoldDB" id="A0A150GD62"/>
<dbReference type="PANTHER" id="PTHR18640:SF14">
    <property type="entry name" value="SODIUM BILE ACID SYMPORTER FAMILY"/>
    <property type="match status" value="1"/>
</dbReference>
<feature type="transmembrane region" description="Helical" evidence="2">
    <location>
        <begin position="78"/>
        <end position="99"/>
    </location>
</feature>
<feature type="transmembrane region" description="Helical" evidence="2">
    <location>
        <begin position="12"/>
        <end position="34"/>
    </location>
</feature>
<accession>A0A150GD62</accession>